<dbReference type="Pfam" id="PF25499">
    <property type="entry name" value="Beta-prop_pof12"/>
    <property type="match status" value="1"/>
</dbReference>
<keyword evidence="3" id="KW-1185">Reference proteome</keyword>
<proteinExistence type="predicted"/>
<dbReference type="OrthoDB" id="3219396at2759"/>
<dbReference type="AlphaFoldDB" id="A0A8H6I7J1"/>
<dbReference type="InterPro" id="IPR036322">
    <property type="entry name" value="WD40_repeat_dom_sf"/>
</dbReference>
<reference evidence="2 3" key="1">
    <citation type="submission" date="2020-07" db="EMBL/GenBank/DDBJ databases">
        <title>Comparative genomics of pyrophilous fungi reveals a link between fire events and developmental genes.</title>
        <authorList>
            <consortium name="DOE Joint Genome Institute"/>
            <person name="Steindorff A.S."/>
            <person name="Carver A."/>
            <person name="Calhoun S."/>
            <person name="Stillman K."/>
            <person name="Liu H."/>
            <person name="Lipzen A."/>
            <person name="Pangilinan J."/>
            <person name="Labutti K."/>
            <person name="Bruns T.D."/>
            <person name="Grigoriev I.V."/>
        </authorList>
    </citation>
    <scope>NUCLEOTIDE SEQUENCE [LARGE SCALE GENOMIC DNA]</scope>
    <source>
        <strain evidence="2 3">CBS 144469</strain>
    </source>
</reference>
<dbReference type="Pfam" id="PF12937">
    <property type="entry name" value="F-box-like"/>
    <property type="match status" value="1"/>
</dbReference>
<protein>
    <recommendedName>
        <fullName evidence="1">F-box domain-containing protein</fullName>
    </recommendedName>
</protein>
<dbReference type="Gene3D" id="2.130.10.10">
    <property type="entry name" value="YVTN repeat-like/Quinoprotein amine dehydrogenase"/>
    <property type="match status" value="1"/>
</dbReference>
<dbReference type="Proteomes" id="UP000521943">
    <property type="component" value="Unassembled WGS sequence"/>
</dbReference>
<organism evidence="2 3">
    <name type="scientific">Ephemerocybe angulata</name>
    <dbReference type="NCBI Taxonomy" id="980116"/>
    <lineage>
        <taxon>Eukaryota</taxon>
        <taxon>Fungi</taxon>
        <taxon>Dikarya</taxon>
        <taxon>Basidiomycota</taxon>
        <taxon>Agaricomycotina</taxon>
        <taxon>Agaricomycetes</taxon>
        <taxon>Agaricomycetidae</taxon>
        <taxon>Agaricales</taxon>
        <taxon>Agaricineae</taxon>
        <taxon>Psathyrellaceae</taxon>
        <taxon>Ephemerocybe</taxon>
    </lineage>
</organism>
<evidence type="ECO:0000313" key="2">
    <source>
        <dbReference type="EMBL" id="KAF6760286.1"/>
    </source>
</evidence>
<feature type="domain" description="F-box" evidence="1">
    <location>
        <begin position="39"/>
        <end position="79"/>
    </location>
</feature>
<name>A0A8H6I7J1_9AGAR</name>
<dbReference type="InterPro" id="IPR001810">
    <property type="entry name" value="F-box_dom"/>
</dbReference>
<evidence type="ECO:0000259" key="1">
    <source>
        <dbReference type="Pfam" id="PF12937"/>
    </source>
</evidence>
<gene>
    <name evidence="2" type="ORF">DFP72DRAFT_988511</name>
</gene>
<dbReference type="Gene3D" id="1.20.1280.50">
    <property type="match status" value="1"/>
</dbReference>
<dbReference type="SUPFAM" id="SSF50978">
    <property type="entry name" value="WD40 repeat-like"/>
    <property type="match status" value="1"/>
</dbReference>
<dbReference type="EMBL" id="JACGCI010000013">
    <property type="protein sequence ID" value="KAF6760286.1"/>
    <property type="molecule type" value="Genomic_DNA"/>
</dbReference>
<evidence type="ECO:0000313" key="3">
    <source>
        <dbReference type="Proteomes" id="UP000521943"/>
    </source>
</evidence>
<dbReference type="InterPro" id="IPR036047">
    <property type="entry name" value="F-box-like_dom_sf"/>
</dbReference>
<sequence length="560" mass="61238">MPKHDLSPAPMPPAKRLHTLETSKMEPRHILTFENSIYDELVLCVFAHLSWMDLCVAQTINKKWARLSADNELWRREYLRVFGRTRLRGGRGLVGRPDGRETKPLPGRASAEEVKDWKWMFRISSNWLRGRCKAEGLLALAPAIPGTDRLLGSYHPIVLVAGRLTITASSRPATRPEIQVTGYGDHAQLVIKCESQLANTSHITALAVDQSPPHAGCLRLASFLSTGEFIIWSLTHSQPVTYTRQYSYQPSGRAERTAPIIEAVYHHPLLVTLSQSFSLSIYDLSSSIVRHSQTLTSFTSFPPTSLVLSTLSPASYKLVLAYAIPVYPAHWSVGATELIIGGTGSSSKNSATSALSFSSDTPPSGPEALTIRSTRTIRTIDVPRGWVDERKLRAMREQWGRKVSQVMDTQTDGKWVVLAPGDRLSSPHLPSSAPPFPVSAAMMSSPMHSALGLQLYRLTLPPQSSSVSASPPKLTFVRTLHGQMGPIASLALADGRCVSLGHNGSIWVWDLENGTGAEVAAGDFPAIDAHPEPVRGAVVFDEKRIISALAGNVVVRRFDI</sequence>
<dbReference type="SUPFAM" id="SSF81383">
    <property type="entry name" value="F-box domain"/>
    <property type="match status" value="1"/>
</dbReference>
<comment type="caution">
    <text evidence="2">The sequence shown here is derived from an EMBL/GenBank/DDBJ whole genome shotgun (WGS) entry which is preliminary data.</text>
</comment>
<accession>A0A8H6I7J1</accession>
<dbReference type="InterPro" id="IPR015943">
    <property type="entry name" value="WD40/YVTN_repeat-like_dom_sf"/>
</dbReference>